<dbReference type="CDD" id="cd08545">
    <property type="entry name" value="YcnI_like"/>
    <property type="match status" value="1"/>
</dbReference>
<dbReference type="EMBL" id="JBBIAA010000008">
    <property type="protein sequence ID" value="MEJ5945507.1"/>
    <property type="molecule type" value="Genomic_DNA"/>
</dbReference>
<keyword evidence="2" id="KW-0812">Transmembrane</keyword>
<feature type="transmembrane region" description="Helical" evidence="2">
    <location>
        <begin position="238"/>
        <end position="258"/>
    </location>
</feature>
<comment type="caution">
    <text evidence="4">The sequence shown here is derived from an EMBL/GenBank/DDBJ whole genome shotgun (WGS) entry which is preliminary data.</text>
</comment>
<evidence type="ECO:0000256" key="2">
    <source>
        <dbReference type="SAM" id="Phobius"/>
    </source>
</evidence>
<protein>
    <submittedName>
        <fullName evidence="4">YcnI family protein</fullName>
    </submittedName>
</protein>
<gene>
    <name evidence="4" type="ORF">WDZ17_09415</name>
</gene>
<dbReference type="Gene3D" id="2.60.40.2230">
    <property type="entry name" value="Uncharacterised protein YcnI-like PF07987, DUF1775"/>
    <property type="match status" value="1"/>
</dbReference>
<dbReference type="InterPro" id="IPR012533">
    <property type="entry name" value="YcnI-copper_dom"/>
</dbReference>
<keyword evidence="5" id="KW-1185">Reference proteome</keyword>
<accession>A0ABU8RK74</accession>
<evidence type="ECO:0000313" key="4">
    <source>
        <dbReference type="EMBL" id="MEJ5945507.1"/>
    </source>
</evidence>
<evidence type="ECO:0000313" key="5">
    <source>
        <dbReference type="Proteomes" id="UP001387100"/>
    </source>
</evidence>
<dbReference type="InterPro" id="IPR038507">
    <property type="entry name" value="YcnI-like_sf"/>
</dbReference>
<evidence type="ECO:0000256" key="1">
    <source>
        <dbReference type="SAM" id="MobiDB-lite"/>
    </source>
</evidence>
<dbReference type="Proteomes" id="UP001387100">
    <property type="component" value="Unassembled WGS sequence"/>
</dbReference>
<keyword evidence="2" id="KW-1133">Transmembrane helix</keyword>
<proteinExistence type="predicted"/>
<evidence type="ECO:0000259" key="3">
    <source>
        <dbReference type="Pfam" id="PF07987"/>
    </source>
</evidence>
<dbReference type="Pfam" id="PF07987">
    <property type="entry name" value="DUF1775"/>
    <property type="match status" value="1"/>
</dbReference>
<reference evidence="4 5" key="1">
    <citation type="journal article" date="2017" name="Int. J. Syst. Evol. Microbiol.">
        <title>Pseudokineococcus basanitobsidens sp. nov., isolated from volcanic rock.</title>
        <authorList>
            <person name="Lee D.W."/>
            <person name="Park M.Y."/>
            <person name="Kim J.J."/>
            <person name="Kim B.S."/>
        </authorList>
    </citation>
    <scope>NUCLEOTIDE SEQUENCE [LARGE SCALE GENOMIC DNA]</scope>
    <source>
        <strain evidence="4 5">DSM 103726</strain>
    </source>
</reference>
<organism evidence="4 5">
    <name type="scientific">Pseudokineococcus basanitobsidens</name>
    <dbReference type="NCBI Taxonomy" id="1926649"/>
    <lineage>
        <taxon>Bacteria</taxon>
        <taxon>Bacillati</taxon>
        <taxon>Actinomycetota</taxon>
        <taxon>Actinomycetes</taxon>
        <taxon>Kineosporiales</taxon>
        <taxon>Kineosporiaceae</taxon>
        <taxon>Pseudokineococcus</taxon>
    </lineage>
</organism>
<dbReference type="RefSeq" id="WP_339574892.1">
    <property type="nucleotide sequence ID" value="NZ_JBBIAA010000008.1"/>
</dbReference>
<feature type="domain" description="YncI copper-binding" evidence="3">
    <location>
        <begin position="56"/>
        <end position="203"/>
    </location>
</feature>
<sequence length="268" mass="26614">MRTTTSTPGSATTSTVPSTTGSTTGPTTGRRTARTSGAALVTGALVLVPALAASAHVRVSAEDPTAGGYSVLTFRVPNESDTAGTTQVAVELPTDTPITSVSVEPVPGWSADVVRGDLPEPVAVEGGEVTEAVLSVTWTAEDGVQIGPGEFQRFVVSAGPLPADGTDVVLPTTQTYSDGEVVAWDTPAVPGEEEPETPAPQFTTVAAAQETGGGATTADAATTTDAEAASATTGSSTALWLSGGALALGVVAVLVALAGTATRRRPGR</sequence>
<name>A0ABU8RK74_9ACTN</name>
<keyword evidence="2" id="KW-0472">Membrane</keyword>
<feature type="region of interest" description="Disordered" evidence="1">
    <location>
        <begin position="1"/>
        <end position="34"/>
    </location>
</feature>